<feature type="compositionally biased region" description="Pro residues" evidence="1">
    <location>
        <begin position="553"/>
        <end position="563"/>
    </location>
</feature>
<feature type="region of interest" description="Disordered" evidence="1">
    <location>
        <begin position="635"/>
        <end position="655"/>
    </location>
</feature>
<feature type="compositionally biased region" description="Low complexity" evidence="1">
    <location>
        <begin position="357"/>
        <end position="369"/>
    </location>
</feature>
<dbReference type="PANTHER" id="PTHR45615:SF40">
    <property type="entry name" value="MYOSIN HEAVY CHAIN, NON-MUSCLE"/>
    <property type="match status" value="1"/>
</dbReference>
<protein>
    <submittedName>
        <fullName evidence="2">Uncharacterized protein</fullName>
    </submittedName>
</protein>
<dbReference type="GO" id="GO:0005737">
    <property type="term" value="C:cytoplasm"/>
    <property type="evidence" value="ECO:0007669"/>
    <property type="project" value="TreeGrafter"/>
</dbReference>
<feature type="region of interest" description="Disordered" evidence="1">
    <location>
        <begin position="230"/>
        <end position="384"/>
    </location>
</feature>
<feature type="compositionally biased region" description="Low complexity" evidence="1">
    <location>
        <begin position="532"/>
        <end position="543"/>
    </location>
</feature>
<feature type="compositionally biased region" description="Basic and acidic residues" evidence="1">
    <location>
        <begin position="10"/>
        <end position="25"/>
    </location>
</feature>
<evidence type="ECO:0000256" key="1">
    <source>
        <dbReference type="SAM" id="MobiDB-lite"/>
    </source>
</evidence>
<feature type="compositionally biased region" description="Pro residues" evidence="1">
    <location>
        <begin position="76"/>
        <end position="87"/>
    </location>
</feature>
<organism evidence="2 3">
    <name type="scientific">Triparma retinervis</name>
    <dbReference type="NCBI Taxonomy" id="2557542"/>
    <lineage>
        <taxon>Eukaryota</taxon>
        <taxon>Sar</taxon>
        <taxon>Stramenopiles</taxon>
        <taxon>Ochrophyta</taxon>
        <taxon>Bolidophyceae</taxon>
        <taxon>Parmales</taxon>
        <taxon>Triparmaceae</taxon>
        <taxon>Triparma</taxon>
    </lineage>
</organism>
<evidence type="ECO:0000313" key="2">
    <source>
        <dbReference type="EMBL" id="GMH58365.1"/>
    </source>
</evidence>
<feature type="region of interest" description="Disordered" evidence="1">
    <location>
        <begin position="1090"/>
        <end position="1116"/>
    </location>
</feature>
<sequence length="1581" mass="174329">MSSAVGLTRAEMHEMRRRQYAERNSNRTLRPPPKVNPTASPVRSPPPVRPYVPRTHNNINPVPEVKPLGRENVPQNVPPVLPPPTTKPTPTYLLAPFGTSGTVAANPRAEQKLRDESNGGPPDVHGSLRNARSESSQIGSHHELLNFHAAGSDSSAAGAGAGAAPAEGHNPDFDAKVRLLQQRIREGGDVTTVSSVVDGSSVLKSDVVADPFESDIQKEMDRLQSEVLQEFKNSTSPSKVASQSQDDGGPPPNAPPSPPRFPSEKPKPRDNNYGELLRSQIEQDSMAKASSASRFAPAAASPPRFPSEKAASASRGTNDYGDLLRSQMAQDSIAKASHNHDALQADYEAKKQELNRQRNAIAIQQAHQQRQAEDQAKVMGERKKQQEYAIALDRQMQEKRNNELQEKIASKQELVEQFANQTKLQEDLMNAEAEKRRRIQSAQNERMKEEREALAEKNRQQNDYLAALKQQQQDNEIQRQRDLQLEQNEPPRANFPFGAAPRAQQLQQQHQQPVEMNQLSAQQLYAQQLKEQIYQKQQAQKHQPITNYNSPNRVPPHKTPPVSPRFFPSEQPNHAVEKFGQGLSTLYGNNGNPKQQQVVNNKAEYRRLLEQQIREKNQRTQQSRISELSKERALLSPAPPNNFPQPHVSPAYEDHISSNFGSNVSALPPTFAAPSSPRPVAQQQYHGAQQYQGSGLTLPVDQANNAAMASKAKYAAQLREQMRSNEEKKLRLQREQAEYDAKFDSPPKPTQNQQQLMSPDEYVDGPFGRRRLGGGGDPGGVSDLKKRSNLIRQISNEEAYEPAPIYESAPEPSVPAGANAATRQRMVQDVYGATGAGAALGFAPGHQNRVKRPVHPQPSSYHSFTNPNPPPDARKLSAAEMQRNALQQQIEEKRRKKQEEEAKEKEEDAKEWMRIQMENDRLKAEEEEVKRKKQEQEQENLELLQAQQEAAALKRMNRKNAEQETAAPAAPVVEAAPPSARGTIPSHRSPLPSAREPTPQTSRSYAPPTTLRETQQLAMMNKVMSQRSPPPKVNAPGLQPGDYFTIDPNEMMRESSPFTKNMELLRNSVDEDYSQPLTEFQNRFKSDVDRFSRDVRPPPTWDSSSRPPVYSGVDEGASVGEDQLEQSLRADSQFHAVSQNAMPFGQTMMGGGGNGGQAEPEATVLGGFGGEMEADPSDAFVQQWQTDNGFSSTTGGYAPHRKLLHSARDQGKLPNFRALNAMNSKRNFASGTKETMAGMASTAAPPVNPNDALRRTMMPQGGYEGEGGDGGGIVSNSHFFSEDVANVADVFGAADGAVAARRSRNDPVEMSLKSESLLMYIKGPESSKGEEAEKFARELQTVGEAVVEDEAVESEAVESEAVESSAGGLGGMEACIEDDSGPTSEQFGRSGFVVREQRDVVRVDDNERGGRYQEDYEDDFADDGFEDENDLNEDEVLVVAGGGSSGSGEGGGFSVNSVTDEERELMMDQQRSKWGQPERADDIRAKMEEAEVGGEEVKLPTAGDSLPRTNSELEILEKLKRMESHLGVGEDNKKIVEDLVNSYIKTGLKDLEDEDDEMDDVALGAALLRVKSKVDQSVEVE</sequence>
<comment type="caution">
    <text evidence="2">The sequence shown here is derived from an EMBL/GenBank/DDBJ whole genome shotgun (WGS) entry which is preliminary data.</text>
</comment>
<feature type="region of interest" description="Disordered" evidence="1">
    <location>
        <begin position="721"/>
        <end position="787"/>
    </location>
</feature>
<feature type="region of interest" description="Disordered" evidence="1">
    <location>
        <begin position="109"/>
        <end position="138"/>
    </location>
</feature>
<feature type="compositionally biased region" description="Low complexity" evidence="1">
    <location>
        <begin position="289"/>
        <end position="302"/>
    </location>
</feature>
<reference evidence="2" key="1">
    <citation type="submission" date="2022-07" db="EMBL/GenBank/DDBJ databases">
        <title>Genome analysis of Parmales, a sister group of diatoms, reveals the evolutionary specialization of diatoms from phago-mixotrophs to photoautotrophs.</title>
        <authorList>
            <person name="Ban H."/>
            <person name="Sato S."/>
            <person name="Yoshikawa S."/>
            <person name="Kazumasa Y."/>
            <person name="Nakamura Y."/>
            <person name="Ichinomiya M."/>
            <person name="Saitoh K."/>
            <person name="Sato N."/>
            <person name="Blanc-Mathieu R."/>
            <person name="Endo H."/>
            <person name="Kuwata A."/>
            <person name="Ogata H."/>
        </authorList>
    </citation>
    <scope>NUCLEOTIDE SEQUENCE</scope>
</reference>
<gene>
    <name evidence="2" type="ORF">TrRE_jg5425</name>
</gene>
<feature type="compositionally biased region" description="Basic and acidic residues" evidence="1">
    <location>
        <begin position="721"/>
        <end position="745"/>
    </location>
</feature>
<feature type="compositionally biased region" description="Polar residues" evidence="1">
    <location>
        <begin position="231"/>
        <end position="246"/>
    </location>
</feature>
<feature type="region of interest" description="Disordered" evidence="1">
    <location>
        <begin position="1489"/>
        <end position="1508"/>
    </location>
</feature>
<feature type="compositionally biased region" description="Basic and acidic residues" evidence="1">
    <location>
        <begin position="890"/>
        <end position="936"/>
    </location>
</feature>
<evidence type="ECO:0000313" key="3">
    <source>
        <dbReference type="Proteomes" id="UP001165082"/>
    </source>
</evidence>
<dbReference type="Proteomes" id="UP001165082">
    <property type="component" value="Unassembled WGS sequence"/>
</dbReference>
<proteinExistence type="predicted"/>
<feature type="compositionally biased region" description="Low complexity" evidence="1">
    <location>
        <begin position="504"/>
        <end position="515"/>
    </location>
</feature>
<feature type="compositionally biased region" description="Pro residues" evidence="1">
    <location>
        <begin position="249"/>
        <end position="261"/>
    </location>
</feature>
<feature type="region of interest" description="Disordered" evidence="1">
    <location>
        <begin position="431"/>
        <end position="515"/>
    </location>
</feature>
<feature type="region of interest" description="Disordered" evidence="1">
    <location>
        <begin position="667"/>
        <end position="688"/>
    </location>
</feature>
<dbReference type="GO" id="GO:0051015">
    <property type="term" value="F:actin filament binding"/>
    <property type="evidence" value="ECO:0007669"/>
    <property type="project" value="TreeGrafter"/>
</dbReference>
<name>A0A9W6ZWR6_9STRA</name>
<feature type="region of interest" description="Disordered" evidence="1">
    <location>
        <begin position="532"/>
        <end position="572"/>
    </location>
</feature>
<dbReference type="GO" id="GO:0016460">
    <property type="term" value="C:myosin II complex"/>
    <property type="evidence" value="ECO:0007669"/>
    <property type="project" value="TreeGrafter"/>
</dbReference>
<dbReference type="GO" id="GO:0000146">
    <property type="term" value="F:microfilament motor activity"/>
    <property type="evidence" value="ECO:0007669"/>
    <property type="project" value="TreeGrafter"/>
</dbReference>
<feature type="compositionally biased region" description="Low complexity" evidence="1">
    <location>
        <begin position="963"/>
        <end position="980"/>
    </location>
</feature>
<feature type="region of interest" description="Disordered" evidence="1">
    <location>
        <begin position="842"/>
        <end position="1008"/>
    </location>
</feature>
<dbReference type="EMBL" id="BRXZ01002261">
    <property type="protein sequence ID" value="GMH58365.1"/>
    <property type="molecule type" value="Genomic_DNA"/>
</dbReference>
<keyword evidence="3" id="KW-1185">Reference proteome</keyword>
<feature type="compositionally biased region" description="Basic and acidic residues" evidence="1">
    <location>
        <begin position="262"/>
        <end position="272"/>
    </location>
</feature>
<feature type="region of interest" description="Disordered" evidence="1">
    <location>
        <begin position="1"/>
        <end position="88"/>
    </location>
</feature>
<feature type="compositionally biased region" description="Basic and acidic residues" evidence="1">
    <location>
        <begin position="445"/>
        <end position="460"/>
    </location>
</feature>
<dbReference type="OrthoDB" id="10458320at2759"/>
<feature type="compositionally biased region" description="Basic and acidic residues" evidence="1">
    <location>
        <begin position="338"/>
        <end position="356"/>
    </location>
</feature>
<feature type="compositionally biased region" description="Polar residues" evidence="1">
    <location>
        <begin position="857"/>
        <end position="866"/>
    </location>
</feature>
<feature type="compositionally biased region" description="Basic and acidic residues" evidence="1">
    <location>
        <begin position="370"/>
        <end position="384"/>
    </location>
</feature>
<feature type="compositionally biased region" description="Low complexity" evidence="1">
    <location>
        <begin position="941"/>
        <end position="954"/>
    </location>
</feature>
<dbReference type="GO" id="GO:0032982">
    <property type="term" value="C:myosin filament"/>
    <property type="evidence" value="ECO:0007669"/>
    <property type="project" value="TreeGrafter"/>
</dbReference>
<accession>A0A9W6ZWR6</accession>
<dbReference type="PANTHER" id="PTHR45615">
    <property type="entry name" value="MYOSIN HEAVY CHAIN, NON-MUSCLE"/>
    <property type="match status" value="1"/>
</dbReference>